<feature type="domain" description="Rhodanese" evidence="1">
    <location>
        <begin position="14"/>
        <end position="104"/>
    </location>
</feature>
<comment type="caution">
    <text evidence="2">The sequence shown here is derived from an EMBL/GenBank/DDBJ whole genome shotgun (WGS) entry which is preliminary data.</text>
</comment>
<dbReference type="Proteomes" id="UP000178168">
    <property type="component" value="Unassembled WGS sequence"/>
</dbReference>
<gene>
    <name evidence="2" type="ORF">A2591_00055</name>
</gene>
<dbReference type="PANTHER" id="PTHR45431">
    <property type="entry name" value="RHODANESE-LIKE DOMAIN-CONTAINING PROTEIN 15, CHLOROPLASTIC"/>
    <property type="match status" value="1"/>
</dbReference>
<organism evidence="2 3">
    <name type="scientific">Candidatus Yonathbacteria bacterium RIFOXYD1_FULL_52_36</name>
    <dbReference type="NCBI Taxonomy" id="1802730"/>
    <lineage>
        <taxon>Bacteria</taxon>
        <taxon>Candidatus Yonathiibacteriota</taxon>
    </lineage>
</organism>
<dbReference type="AlphaFoldDB" id="A0A1G2SMM2"/>
<evidence type="ECO:0000313" key="2">
    <source>
        <dbReference type="EMBL" id="OHA85948.1"/>
    </source>
</evidence>
<dbReference type="InterPro" id="IPR001763">
    <property type="entry name" value="Rhodanese-like_dom"/>
</dbReference>
<accession>A0A1G2SMM2</accession>
<protein>
    <recommendedName>
        <fullName evidence="1">Rhodanese domain-containing protein</fullName>
    </recommendedName>
</protein>
<name>A0A1G2SMM2_9BACT</name>
<dbReference type="PANTHER" id="PTHR45431:SF3">
    <property type="entry name" value="RHODANESE-LIKE DOMAIN-CONTAINING PROTEIN 15, CHLOROPLASTIC"/>
    <property type="match status" value="1"/>
</dbReference>
<dbReference type="InterPro" id="IPR052367">
    <property type="entry name" value="Thiosulfate_ST/Rhodanese-like"/>
</dbReference>
<evidence type="ECO:0000259" key="1">
    <source>
        <dbReference type="PROSITE" id="PS50206"/>
    </source>
</evidence>
<dbReference type="Gene3D" id="3.40.250.10">
    <property type="entry name" value="Rhodanese-like domain"/>
    <property type="match status" value="1"/>
</dbReference>
<evidence type="ECO:0000313" key="3">
    <source>
        <dbReference type="Proteomes" id="UP000178168"/>
    </source>
</evidence>
<dbReference type="CDD" id="cd00158">
    <property type="entry name" value="RHOD"/>
    <property type="match status" value="1"/>
</dbReference>
<dbReference type="SUPFAM" id="SSF52821">
    <property type="entry name" value="Rhodanese/Cell cycle control phosphatase"/>
    <property type="match status" value="1"/>
</dbReference>
<dbReference type="InterPro" id="IPR036873">
    <property type="entry name" value="Rhodanese-like_dom_sf"/>
</dbReference>
<dbReference type="EMBL" id="MHUZ01000012">
    <property type="protein sequence ID" value="OHA85948.1"/>
    <property type="molecule type" value="Genomic_DNA"/>
</dbReference>
<dbReference type="Pfam" id="PF00581">
    <property type="entry name" value="Rhodanese"/>
    <property type="match status" value="1"/>
</dbReference>
<dbReference type="SMART" id="SM00450">
    <property type="entry name" value="RHOD"/>
    <property type="match status" value="1"/>
</dbReference>
<sequence>MNIITLEDARKLIEEAATTIIDVRTPEEYGEAHLERAINIDISTPDFLEKIESLDKSHPYVVYCATGGRSARAVAEMEQREFTAVYNLMGGISGWIRGGLPIEQNA</sequence>
<dbReference type="PROSITE" id="PS50206">
    <property type="entry name" value="RHODANESE_3"/>
    <property type="match status" value="1"/>
</dbReference>
<dbReference type="STRING" id="1802730.A2591_00055"/>
<reference evidence="2 3" key="1">
    <citation type="journal article" date="2016" name="Nat. Commun.">
        <title>Thousands of microbial genomes shed light on interconnected biogeochemical processes in an aquifer system.</title>
        <authorList>
            <person name="Anantharaman K."/>
            <person name="Brown C.T."/>
            <person name="Hug L.A."/>
            <person name="Sharon I."/>
            <person name="Castelle C.J."/>
            <person name="Probst A.J."/>
            <person name="Thomas B.C."/>
            <person name="Singh A."/>
            <person name="Wilkins M.J."/>
            <person name="Karaoz U."/>
            <person name="Brodie E.L."/>
            <person name="Williams K.H."/>
            <person name="Hubbard S.S."/>
            <person name="Banfield J.F."/>
        </authorList>
    </citation>
    <scope>NUCLEOTIDE SEQUENCE [LARGE SCALE GENOMIC DNA]</scope>
</reference>
<proteinExistence type="predicted"/>